<dbReference type="Proteomes" id="UP001457282">
    <property type="component" value="Unassembled WGS sequence"/>
</dbReference>
<accession>A0AAW1XDD7</accession>
<name>A0AAW1XDD7_RUBAR</name>
<comment type="caution">
    <text evidence="2">The sequence shown here is derived from an EMBL/GenBank/DDBJ whole genome shotgun (WGS) entry which is preliminary data.</text>
</comment>
<feature type="region of interest" description="Disordered" evidence="1">
    <location>
        <begin position="87"/>
        <end position="108"/>
    </location>
</feature>
<keyword evidence="3" id="KW-1185">Reference proteome</keyword>
<proteinExistence type="predicted"/>
<evidence type="ECO:0000313" key="2">
    <source>
        <dbReference type="EMBL" id="KAK9933750.1"/>
    </source>
</evidence>
<organism evidence="2 3">
    <name type="scientific">Rubus argutus</name>
    <name type="common">Southern blackberry</name>
    <dbReference type="NCBI Taxonomy" id="59490"/>
    <lineage>
        <taxon>Eukaryota</taxon>
        <taxon>Viridiplantae</taxon>
        <taxon>Streptophyta</taxon>
        <taxon>Embryophyta</taxon>
        <taxon>Tracheophyta</taxon>
        <taxon>Spermatophyta</taxon>
        <taxon>Magnoliopsida</taxon>
        <taxon>eudicotyledons</taxon>
        <taxon>Gunneridae</taxon>
        <taxon>Pentapetalae</taxon>
        <taxon>rosids</taxon>
        <taxon>fabids</taxon>
        <taxon>Rosales</taxon>
        <taxon>Rosaceae</taxon>
        <taxon>Rosoideae</taxon>
        <taxon>Rosoideae incertae sedis</taxon>
        <taxon>Rubus</taxon>
    </lineage>
</organism>
<protein>
    <submittedName>
        <fullName evidence="2">Uncharacterized protein</fullName>
    </submittedName>
</protein>
<reference evidence="2 3" key="1">
    <citation type="journal article" date="2023" name="G3 (Bethesda)">
        <title>A chromosome-length genome assembly and annotation of blackberry (Rubus argutus, cv. 'Hillquist').</title>
        <authorList>
            <person name="Bruna T."/>
            <person name="Aryal R."/>
            <person name="Dudchenko O."/>
            <person name="Sargent D.J."/>
            <person name="Mead D."/>
            <person name="Buti M."/>
            <person name="Cavallini A."/>
            <person name="Hytonen T."/>
            <person name="Andres J."/>
            <person name="Pham M."/>
            <person name="Weisz D."/>
            <person name="Mascagni F."/>
            <person name="Usai G."/>
            <person name="Natali L."/>
            <person name="Bassil N."/>
            <person name="Fernandez G.E."/>
            <person name="Lomsadze A."/>
            <person name="Armour M."/>
            <person name="Olukolu B."/>
            <person name="Poorten T."/>
            <person name="Britton C."/>
            <person name="Davik J."/>
            <person name="Ashrafi H."/>
            <person name="Aiden E.L."/>
            <person name="Borodovsky M."/>
            <person name="Worthington M."/>
        </authorList>
    </citation>
    <scope>NUCLEOTIDE SEQUENCE [LARGE SCALE GENOMIC DNA]</scope>
    <source>
        <strain evidence="2">PI 553951</strain>
    </source>
</reference>
<dbReference type="AlphaFoldDB" id="A0AAW1XDD7"/>
<feature type="compositionally biased region" description="Basic and acidic residues" evidence="1">
    <location>
        <begin position="91"/>
        <end position="108"/>
    </location>
</feature>
<evidence type="ECO:0000313" key="3">
    <source>
        <dbReference type="Proteomes" id="UP001457282"/>
    </source>
</evidence>
<dbReference type="PROSITE" id="PS51257">
    <property type="entry name" value="PROKAR_LIPOPROTEIN"/>
    <property type="match status" value="1"/>
</dbReference>
<dbReference type="EMBL" id="JBEDUW010000004">
    <property type="protein sequence ID" value="KAK9933750.1"/>
    <property type="molecule type" value="Genomic_DNA"/>
</dbReference>
<sequence>MFSRRSGCWAVHVGKPLLPLLSSMSGCNPQSRDLILQSRDLKEIALAGSPGSKIMRQVAQKTLNLLPETPCDVAILDQVRKRKSCKFSQSHLDDDNVDDDRMAQKKKE</sequence>
<evidence type="ECO:0000256" key="1">
    <source>
        <dbReference type="SAM" id="MobiDB-lite"/>
    </source>
</evidence>
<gene>
    <name evidence="2" type="ORF">M0R45_020926</name>
</gene>